<dbReference type="HOGENOM" id="CLU_3231357_0_0_9"/>
<sequence length="43" mass="4884">MTIIAFTIEKRKTDIPFWNGMCGKMSAFTENPSSCYYGTIIES</sequence>
<evidence type="ECO:0000313" key="1">
    <source>
        <dbReference type="EMBL" id="EGK59703.1"/>
    </source>
</evidence>
<organism evidence="1 2">
    <name type="scientific">Centipeda periodontii DSM 2778</name>
    <dbReference type="NCBI Taxonomy" id="888060"/>
    <lineage>
        <taxon>Bacteria</taxon>
        <taxon>Bacillati</taxon>
        <taxon>Bacillota</taxon>
        <taxon>Negativicutes</taxon>
        <taxon>Selenomonadales</taxon>
        <taxon>Selenomonadaceae</taxon>
        <taxon>Centipeda</taxon>
    </lineage>
</organism>
<accession>F5RM12</accession>
<dbReference type="EMBL" id="AFHQ01000033">
    <property type="protein sequence ID" value="EGK59703.1"/>
    <property type="molecule type" value="Genomic_DNA"/>
</dbReference>
<comment type="caution">
    <text evidence="1">The sequence shown here is derived from an EMBL/GenBank/DDBJ whole genome shotgun (WGS) entry which is preliminary data.</text>
</comment>
<gene>
    <name evidence="1" type="ORF">HMPREF9081_1298</name>
</gene>
<keyword evidence="2" id="KW-1185">Reference proteome</keyword>
<reference evidence="1 2" key="1">
    <citation type="submission" date="2011-04" db="EMBL/GenBank/DDBJ databases">
        <authorList>
            <person name="Muzny D."/>
            <person name="Qin X."/>
            <person name="Deng J."/>
            <person name="Jiang H."/>
            <person name="Liu Y."/>
            <person name="Qu J."/>
            <person name="Song X.-Z."/>
            <person name="Zhang L."/>
            <person name="Thornton R."/>
            <person name="Coyle M."/>
            <person name="Francisco L."/>
            <person name="Jackson L."/>
            <person name="Javaid M."/>
            <person name="Korchina V."/>
            <person name="Kovar C."/>
            <person name="Mata R."/>
            <person name="Mathew T."/>
            <person name="Ngo R."/>
            <person name="Nguyen L."/>
            <person name="Nguyen N."/>
            <person name="Okwuonu G."/>
            <person name="Ongeri F."/>
            <person name="Pham C."/>
            <person name="Simmons D."/>
            <person name="Wilczek-Boney K."/>
            <person name="Hale W."/>
            <person name="Jakkamsetti A."/>
            <person name="Pham P."/>
            <person name="Ruth R."/>
            <person name="San Lucas F."/>
            <person name="Warren J."/>
            <person name="Zhang J."/>
            <person name="Zhao Z."/>
            <person name="Zhou C."/>
            <person name="Zhu D."/>
            <person name="Lee S."/>
            <person name="Bess C."/>
            <person name="Blankenburg K."/>
            <person name="Forbes L."/>
            <person name="Fu Q."/>
            <person name="Gubbala S."/>
            <person name="Hirani K."/>
            <person name="Jayaseelan J.C."/>
            <person name="Lara F."/>
            <person name="Munidasa M."/>
            <person name="Palculict T."/>
            <person name="Patil S."/>
            <person name="Pu L.-L."/>
            <person name="Saada N."/>
            <person name="Tang L."/>
            <person name="Weissenberger G."/>
            <person name="Zhu Y."/>
            <person name="Hemphill L."/>
            <person name="Shang Y."/>
            <person name="Youmans B."/>
            <person name="Ayvaz T."/>
            <person name="Ross M."/>
            <person name="Santibanez J."/>
            <person name="Aqrawi P."/>
            <person name="Gross S."/>
            <person name="Joshi V."/>
            <person name="Fowler G."/>
            <person name="Nazareth L."/>
            <person name="Reid J."/>
            <person name="Worley K."/>
            <person name="Petrosino J."/>
            <person name="Highlander S."/>
            <person name="Gibbs R."/>
        </authorList>
    </citation>
    <scope>NUCLEOTIDE SEQUENCE [LARGE SCALE GENOMIC DNA]</scope>
    <source>
        <strain evidence="1 2">DSM 2778</strain>
    </source>
</reference>
<dbReference type="AlphaFoldDB" id="F5RM12"/>
<dbReference type="Proteomes" id="UP000004067">
    <property type="component" value="Unassembled WGS sequence"/>
</dbReference>
<name>F5RM12_9FIRM</name>
<protein>
    <submittedName>
        <fullName evidence="1">Uncharacterized protein</fullName>
    </submittedName>
</protein>
<dbReference type="STRING" id="888060.HMPREF9081_1298"/>
<evidence type="ECO:0000313" key="2">
    <source>
        <dbReference type="Proteomes" id="UP000004067"/>
    </source>
</evidence>
<proteinExistence type="predicted"/>